<proteinExistence type="predicted"/>
<name>A0A6H2DPF1_9SPHN</name>
<evidence type="ECO:0000313" key="3">
    <source>
        <dbReference type="EMBL" id="QJB70542.1"/>
    </source>
</evidence>
<evidence type="ECO:0000256" key="2">
    <source>
        <dbReference type="SAM" id="SignalP"/>
    </source>
</evidence>
<evidence type="ECO:0008006" key="5">
    <source>
        <dbReference type="Google" id="ProtNLM"/>
    </source>
</evidence>
<dbReference type="KEGG" id="phao:HF685_15825"/>
<dbReference type="RefSeq" id="WP_168820969.1">
    <property type="nucleotide sequence ID" value="NZ_CP051217.1"/>
</dbReference>
<evidence type="ECO:0000313" key="4">
    <source>
        <dbReference type="Proteomes" id="UP000501600"/>
    </source>
</evidence>
<feature type="chain" id="PRO_5026105158" description="Lipoprotein" evidence="2">
    <location>
        <begin position="21"/>
        <end position="169"/>
    </location>
</feature>
<evidence type="ECO:0000256" key="1">
    <source>
        <dbReference type="SAM" id="MobiDB-lite"/>
    </source>
</evidence>
<dbReference type="PROSITE" id="PS51257">
    <property type="entry name" value="PROKAR_LIPOPROTEIN"/>
    <property type="match status" value="1"/>
</dbReference>
<dbReference type="EMBL" id="CP051217">
    <property type="protein sequence ID" value="QJB70542.1"/>
    <property type="molecule type" value="Genomic_DNA"/>
</dbReference>
<dbReference type="Proteomes" id="UP000501600">
    <property type="component" value="Chromosome"/>
</dbReference>
<protein>
    <recommendedName>
        <fullName evidence="5">Lipoprotein</fullName>
    </recommendedName>
</protein>
<sequence length="169" mass="17326">MRKYLILPLALLAVSCGSNDDEVASGTFDDGDGGKASYSVKGDDGDSEVTIKTDKGEVRISGGEKARGSLPMGLKLYPGAEIQSSMTGSGEGSTGAMLTFKTDADKDKVIDFYKDQVKSKGLEVKAEVNTGAMKMISAANKDRESGVNVSATDDGSGGTQVTVIAGGNG</sequence>
<feature type="region of interest" description="Disordered" evidence="1">
    <location>
        <begin position="145"/>
        <end position="169"/>
    </location>
</feature>
<accession>A0A6H2DPF1</accession>
<keyword evidence="2" id="KW-0732">Signal</keyword>
<organism evidence="3 4">
    <name type="scientific">Parasphingorhabdus halotolerans</name>
    <dbReference type="NCBI Taxonomy" id="2725558"/>
    <lineage>
        <taxon>Bacteria</taxon>
        <taxon>Pseudomonadati</taxon>
        <taxon>Pseudomonadota</taxon>
        <taxon>Alphaproteobacteria</taxon>
        <taxon>Sphingomonadales</taxon>
        <taxon>Sphingomonadaceae</taxon>
        <taxon>Parasphingorhabdus</taxon>
    </lineage>
</organism>
<gene>
    <name evidence="3" type="ORF">HF685_15825</name>
</gene>
<reference evidence="3 4" key="1">
    <citation type="submission" date="2020-04" db="EMBL/GenBank/DDBJ databases">
        <title>Genome sequence for Sphingorhabdus sp. strain M1.</title>
        <authorList>
            <person name="Park S.-J."/>
        </authorList>
    </citation>
    <scope>NUCLEOTIDE SEQUENCE [LARGE SCALE GENOMIC DNA]</scope>
    <source>
        <strain evidence="3 4">JK6</strain>
    </source>
</reference>
<keyword evidence="4" id="KW-1185">Reference proteome</keyword>
<feature type="signal peptide" evidence="2">
    <location>
        <begin position="1"/>
        <end position="20"/>
    </location>
</feature>
<dbReference type="AlphaFoldDB" id="A0A6H2DPF1"/>